<dbReference type="InParanoid" id="A0A2U3N285"/>
<gene>
    <name evidence="1" type="ORF">KPC_2903</name>
</gene>
<organism evidence="1 2">
    <name type="scientific">Acinetobacter stercoris</name>
    <dbReference type="NCBI Taxonomy" id="2126983"/>
    <lineage>
        <taxon>Bacteria</taxon>
        <taxon>Pseudomonadati</taxon>
        <taxon>Pseudomonadota</taxon>
        <taxon>Gammaproteobacteria</taxon>
        <taxon>Moraxellales</taxon>
        <taxon>Moraxellaceae</taxon>
        <taxon>Acinetobacter</taxon>
    </lineage>
</organism>
<name>A0A2U3N285_9GAMM</name>
<sequence length="63" mass="7519">MSDNFVHDFLFENDTDLFLSCPKDECHGKLKLVQRSIEVMTYQCDYCKQQFKKVLGEFNNFET</sequence>
<evidence type="ECO:0000313" key="2">
    <source>
        <dbReference type="Proteomes" id="UP000245974"/>
    </source>
</evidence>
<reference evidence="2" key="1">
    <citation type="submission" date="2018-03" db="EMBL/GenBank/DDBJ databases">
        <authorList>
            <person name="Blom J."/>
        </authorList>
    </citation>
    <scope>NUCLEOTIDE SEQUENCE [LARGE SCALE GENOMIC DNA]</scope>
    <source>
        <strain evidence="2">KPC-SM-21</strain>
    </source>
</reference>
<protein>
    <submittedName>
        <fullName evidence="1">Uncharacterized protein</fullName>
    </submittedName>
</protein>
<evidence type="ECO:0000313" key="1">
    <source>
        <dbReference type="EMBL" id="SPL71725.1"/>
    </source>
</evidence>
<dbReference type="AlphaFoldDB" id="A0A2U3N285"/>
<dbReference type="RefSeq" id="WP_121975144.1">
    <property type="nucleotide sequence ID" value="NZ_OOGT01000166.1"/>
</dbReference>
<proteinExistence type="predicted"/>
<keyword evidence="2" id="KW-1185">Reference proteome</keyword>
<dbReference type="Proteomes" id="UP000245974">
    <property type="component" value="Unassembled WGS sequence"/>
</dbReference>
<accession>A0A2U3N285</accession>
<dbReference type="EMBL" id="OOGT01000166">
    <property type="protein sequence ID" value="SPL71725.1"/>
    <property type="molecule type" value="Genomic_DNA"/>
</dbReference>